<proteinExistence type="predicted"/>
<dbReference type="InterPro" id="IPR002078">
    <property type="entry name" value="Sigma_54_int"/>
</dbReference>
<reference evidence="10 11" key="1">
    <citation type="submission" date="2020-05" db="EMBL/GenBank/DDBJ databases">
        <title>Aquincola sp. isolate from soil.</title>
        <authorList>
            <person name="Han J."/>
            <person name="Kim D.-U."/>
        </authorList>
    </citation>
    <scope>NUCLEOTIDE SEQUENCE [LARGE SCALE GENOMIC DNA]</scope>
    <source>
        <strain evidence="10 11">S2</strain>
    </source>
</reference>
<evidence type="ECO:0000313" key="10">
    <source>
        <dbReference type="EMBL" id="NRF68163.1"/>
    </source>
</evidence>
<dbReference type="PROSITE" id="PS50110">
    <property type="entry name" value="RESPONSE_REGULATORY"/>
    <property type="match status" value="1"/>
</dbReference>
<sequence>MGHALIVDDDADAATMLAALVADERFSVATAHSLAEARRQIAMHPPDIVLLDLKLPDGSGMELFDDPQLTQRSEIVLVTGHASLESSIQALRLGAADYLIKPITLKHLRGVLSRVTPPAKLRAEVDDMTAELAATGHFGGLWGRSGVMRRVYQQISRVAGTGVTVLITGESGTGKEVVAQTVHDLSRRRKRPFLAVNCGAISPNLIESEIFGHEKGSFTGADRQHQGFFERAHGGTLFLDEITEMPMELQVKLLRVLETGTYLRVGSTTTQEADVRVIAASNRPPQQAVEAGKLREDLLYRLNVFPIELPPLAQRAEDIPLLAEHFLQQVSEREGEHKRFAPAAITKLVAYRWPGNVRELRNVVQRAYVMAEGAVIDDDWLPSNGPGNGPPVFRSAAPADSHTGRPPVEEALAAEPGAPTHAHAPPADALVLPMGTTLAEAERRLILATLRHHQHHKERTAAALGVSLKTLYNRLKEYAADPAADGEGAPPQA</sequence>
<dbReference type="Gene3D" id="3.40.50.300">
    <property type="entry name" value="P-loop containing nucleotide triphosphate hydrolases"/>
    <property type="match status" value="1"/>
</dbReference>
<dbReference type="SUPFAM" id="SSF52172">
    <property type="entry name" value="CheY-like"/>
    <property type="match status" value="1"/>
</dbReference>
<dbReference type="Gene3D" id="1.10.8.60">
    <property type="match status" value="1"/>
</dbReference>
<dbReference type="InterPro" id="IPR025662">
    <property type="entry name" value="Sigma_54_int_dom_ATP-bd_1"/>
</dbReference>
<dbReference type="PROSITE" id="PS00675">
    <property type="entry name" value="SIGMA54_INTERACT_1"/>
    <property type="match status" value="1"/>
</dbReference>
<organism evidence="10 11">
    <name type="scientific">Pseudaquabacterium terrae</name>
    <dbReference type="NCBI Taxonomy" id="2732868"/>
    <lineage>
        <taxon>Bacteria</taxon>
        <taxon>Pseudomonadati</taxon>
        <taxon>Pseudomonadota</taxon>
        <taxon>Betaproteobacteria</taxon>
        <taxon>Burkholderiales</taxon>
        <taxon>Sphaerotilaceae</taxon>
        <taxon>Pseudaquabacterium</taxon>
    </lineage>
</organism>
<dbReference type="SMART" id="SM00448">
    <property type="entry name" value="REC"/>
    <property type="match status" value="1"/>
</dbReference>
<dbReference type="PANTHER" id="PTHR32071:SF117">
    <property type="entry name" value="PTS-DEPENDENT DIHYDROXYACETONE KINASE OPERON REGULATORY PROTEIN-RELATED"/>
    <property type="match status" value="1"/>
</dbReference>
<evidence type="ECO:0000259" key="9">
    <source>
        <dbReference type="PROSITE" id="PS50110"/>
    </source>
</evidence>
<dbReference type="InterPro" id="IPR003593">
    <property type="entry name" value="AAA+_ATPase"/>
</dbReference>
<dbReference type="PROSITE" id="PS00688">
    <property type="entry name" value="SIGMA54_INTERACT_3"/>
    <property type="match status" value="1"/>
</dbReference>
<dbReference type="Pfam" id="PF02954">
    <property type="entry name" value="HTH_8"/>
    <property type="match status" value="1"/>
</dbReference>
<protein>
    <submittedName>
        <fullName evidence="10">Sigma-54-dependent Fis family transcriptional regulator</fullName>
    </submittedName>
</protein>
<dbReference type="CDD" id="cd00009">
    <property type="entry name" value="AAA"/>
    <property type="match status" value="1"/>
</dbReference>
<keyword evidence="6" id="KW-0597">Phosphoprotein</keyword>
<dbReference type="Pfam" id="PF00072">
    <property type="entry name" value="Response_reg"/>
    <property type="match status" value="1"/>
</dbReference>
<dbReference type="InterPro" id="IPR011006">
    <property type="entry name" value="CheY-like_superfamily"/>
</dbReference>
<feature type="domain" description="Sigma-54 factor interaction" evidence="8">
    <location>
        <begin position="141"/>
        <end position="369"/>
    </location>
</feature>
<evidence type="ECO:0000256" key="4">
    <source>
        <dbReference type="ARBA" id="ARBA00023125"/>
    </source>
</evidence>
<dbReference type="InterPro" id="IPR058031">
    <property type="entry name" value="AAA_lid_NorR"/>
</dbReference>
<dbReference type="EMBL" id="JABRWJ010000004">
    <property type="protein sequence ID" value="NRF68163.1"/>
    <property type="molecule type" value="Genomic_DNA"/>
</dbReference>
<dbReference type="PANTHER" id="PTHR32071">
    <property type="entry name" value="TRANSCRIPTIONAL REGULATORY PROTEIN"/>
    <property type="match status" value="1"/>
</dbReference>
<dbReference type="SUPFAM" id="SSF46689">
    <property type="entry name" value="Homeodomain-like"/>
    <property type="match status" value="1"/>
</dbReference>
<evidence type="ECO:0000256" key="7">
    <source>
        <dbReference type="SAM" id="MobiDB-lite"/>
    </source>
</evidence>
<dbReference type="InterPro" id="IPR001789">
    <property type="entry name" value="Sig_transdc_resp-reg_receiver"/>
</dbReference>
<dbReference type="Gene3D" id="3.40.50.2300">
    <property type="match status" value="1"/>
</dbReference>
<evidence type="ECO:0000256" key="6">
    <source>
        <dbReference type="PROSITE-ProRule" id="PRU00169"/>
    </source>
</evidence>
<dbReference type="CDD" id="cd00156">
    <property type="entry name" value="REC"/>
    <property type="match status" value="1"/>
</dbReference>
<dbReference type="Pfam" id="PF00158">
    <property type="entry name" value="Sigma54_activat"/>
    <property type="match status" value="1"/>
</dbReference>
<dbReference type="InterPro" id="IPR009057">
    <property type="entry name" value="Homeodomain-like_sf"/>
</dbReference>
<comment type="caution">
    <text evidence="10">The sequence shown here is derived from an EMBL/GenBank/DDBJ whole genome shotgun (WGS) entry which is preliminary data.</text>
</comment>
<evidence type="ECO:0000256" key="3">
    <source>
        <dbReference type="ARBA" id="ARBA00023015"/>
    </source>
</evidence>
<keyword evidence="1" id="KW-0547">Nucleotide-binding</keyword>
<feature type="region of interest" description="Disordered" evidence="7">
    <location>
        <begin position="380"/>
        <end position="407"/>
    </location>
</feature>
<evidence type="ECO:0000259" key="8">
    <source>
        <dbReference type="PROSITE" id="PS50045"/>
    </source>
</evidence>
<name>A0ABX2EHQ5_9BURK</name>
<keyword evidence="4" id="KW-0238">DNA-binding</keyword>
<feature type="modified residue" description="4-aspartylphosphate" evidence="6">
    <location>
        <position position="52"/>
    </location>
</feature>
<accession>A0ABX2EHQ5</accession>
<dbReference type="InterPro" id="IPR025944">
    <property type="entry name" value="Sigma_54_int_dom_CS"/>
</dbReference>
<dbReference type="SMART" id="SM00382">
    <property type="entry name" value="AAA"/>
    <property type="match status" value="1"/>
</dbReference>
<keyword evidence="3" id="KW-0805">Transcription regulation</keyword>
<feature type="domain" description="Response regulatory" evidence="9">
    <location>
        <begin position="3"/>
        <end position="116"/>
    </location>
</feature>
<dbReference type="PROSITE" id="PS00676">
    <property type="entry name" value="SIGMA54_INTERACT_2"/>
    <property type="match status" value="1"/>
</dbReference>
<dbReference type="RefSeq" id="WP_173123560.1">
    <property type="nucleotide sequence ID" value="NZ_JABRWJ010000004.1"/>
</dbReference>
<evidence type="ECO:0000256" key="5">
    <source>
        <dbReference type="ARBA" id="ARBA00023163"/>
    </source>
</evidence>
<dbReference type="InterPro" id="IPR027417">
    <property type="entry name" value="P-loop_NTPase"/>
</dbReference>
<evidence type="ECO:0000256" key="2">
    <source>
        <dbReference type="ARBA" id="ARBA00022840"/>
    </source>
</evidence>
<dbReference type="InterPro" id="IPR002197">
    <property type="entry name" value="HTH_Fis"/>
</dbReference>
<dbReference type="SUPFAM" id="SSF52540">
    <property type="entry name" value="P-loop containing nucleoside triphosphate hydrolases"/>
    <property type="match status" value="1"/>
</dbReference>
<evidence type="ECO:0000313" key="11">
    <source>
        <dbReference type="Proteomes" id="UP000737171"/>
    </source>
</evidence>
<gene>
    <name evidence="10" type="ORF">HLB44_14310</name>
</gene>
<dbReference type="Proteomes" id="UP000737171">
    <property type="component" value="Unassembled WGS sequence"/>
</dbReference>
<evidence type="ECO:0000256" key="1">
    <source>
        <dbReference type="ARBA" id="ARBA00022741"/>
    </source>
</evidence>
<keyword evidence="5" id="KW-0804">Transcription</keyword>
<dbReference type="Pfam" id="PF25601">
    <property type="entry name" value="AAA_lid_14"/>
    <property type="match status" value="1"/>
</dbReference>
<keyword evidence="11" id="KW-1185">Reference proteome</keyword>
<dbReference type="InterPro" id="IPR025943">
    <property type="entry name" value="Sigma_54_int_dom_ATP-bd_2"/>
</dbReference>
<dbReference type="PROSITE" id="PS50045">
    <property type="entry name" value="SIGMA54_INTERACT_4"/>
    <property type="match status" value="1"/>
</dbReference>
<dbReference type="Gene3D" id="1.10.10.60">
    <property type="entry name" value="Homeodomain-like"/>
    <property type="match status" value="1"/>
</dbReference>
<keyword evidence="2" id="KW-0067">ATP-binding</keyword>